<keyword evidence="3" id="KW-0949">S-adenosyl-L-methionine</keyword>
<reference evidence="5 6" key="1">
    <citation type="submission" date="2024-09" db="EMBL/GenBank/DDBJ databases">
        <authorList>
            <person name="Sun Q."/>
            <person name="Mori K."/>
        </authorList>
    </citation>
    <scope>NUCLEOTIDE SEQUENCE [LARGE SCALE GENOMIC DNA]</scope>
    <source>
        <strain evidence="5 6">JCM 15389</strain>
    </source>
</reference>
<dbReference type="PANTHER" id="PTHR43464">
    <property type="entry name" value="METHYLTRANSFERASE"/>
    <property type="match status" value="1"/>
</dbReference>
<comment type="caution">
    <text evidence="5">The sequence shown here is derived from an EMBL/GenBank/DDBJ whole genome shotgun (WGS) entry which is preliminary data.</text>
</comment>
<evidence type="ECO:0000259" key="4">
    <source>
        <dbReference type="Pfam" id="PF13649"/>
    </source>
</evidence>
<dbReference type="GO" id="GO:0032259">
    <property type="term" value="P:methylation"/>
    <property type="evidence" value="ECO:0007669"/>
    <property type="project" value="UniProtKB-KW"/>
</dbReference>
<evidence type="ECO:0000256" key="1">
    <source>
        <dbReference type="ARBA" id="ARBA00022603"/>
    </source>
</evidence>
<sequence length="211" mass="22094">MEDHAEAYEARFAALAARGQYLHGEADLVDRLLGGPPARVLDAGCGTGRVAIELARRGYEVHGVDRDPQMLAVARRKAPDVPFLLADLADPALAEGLAQQPFDLVVLAGNVLCFLAPGTLPAVAETVAAALVPGGRFVAGFQLATGARPSAGLLGPFHPPARREAETAFEAAGLDIEDRLATWEGEPFDGSGDYLVLLGRRPSADPDGPRP</sequence>
<accession>A0ABV6C070</accession>
<feature type="domain" description="Methyltransferase" evidence="4">
    <location>
        <begin position="40"/>
        <end position="135"/>
    </location>
</feature>
<dbReference type="GO" id="GO:0008168">
    <property type="term" value="F:methyltransferase activity"/>
    <property type="evidence" value="ECO:0007669"/>
    <property type="project" value="UniProtKB-KW"/>
</dbReference>
<organism evidence="5 6">
    <name type="scientific">Aciditerrimonas ferrireducens</name>
    <dbReference type="NCBI Taxonomy" id="667306"/>
    <lineage>
        <taxon>Bacteria</taxon>
        <taxon>Bacillati</taxon>
        <taxon>Actinomycetota</taxon>
        <taxon>Acidimicrobiia</taxon>
        <taxon>Acidimicrobiales</taxon>
        <taxon>Acidimicrobiaceae</taxon>
        <taxon>Aciditerrimonas</taxon>
    </lineage>
</organism>
<evidence type="ECO:0000256" key="3">
    <source>
        <dbReference type="ARBA" id="ARBA00022691"/>
    </source>
</evidence>
<dbReference type="CDD" id="cd02440">
    <property type="entry name" value="AdoMet_MTases"/>
    <property type="match status" value="1"/>
</dbReference>
<dbReference type="RefSeq" id="WP_248108954.1">
    <property type="nucleotide sequence ID" value="NZ_JAKHEX010000022.1"/>
</dbReference>
<proteinExistence type="predicted"/>
<gene>
    <name evidence="5" type="ORF">ACFFRE_02760</name>
</gene>
<keyword evidence="6" id="KW-1185">Reference proteome</keyword>
<protein>
    <submittedName>
        <fullName evidence="5">Class I SAM-dependent DNA methyltransferase</fullName>
    </submittedName>
</protein>
<dbReference type="SUPFAM" id="SSF53335">
    <property type="entry name" value="S-adenosyl-L-methionine-dependent methyltransferases"/>
    <property type="match status" value="1"/>
</dbReference>
<evidence type="ECO:0000313" key="5">
    <source>
        <dbReference type="EMBL" id="MFC0081080.1"/>
    </source>
</evidence>
<evidence type="ECO:0000256" key="2">
    <source>
        <dbReference type="ARBA" id="ARBA00022679"/>
    </source>
</evidence>
<dbReference type="EMBL" id="JBHLYQ010000015">
    <property type="protein sequence ID" value="MFC0081080.1"/>
    <property type="molecule type" value="Genomic_DNA"/>
</dbReference>
<keyword evidence="2" id="KW-0808">Transferase</keyword>
<keyword evidence="1 5" id="KW-0489">Methyltransferase</keyword>
<dbReference type="InterPro" id="IPR029063">
    <property type="entry name" value="SAM-dependent_MTases_sf"/>
</dbReference>
<evidence type="ECO:0000313" key="6">
    <source>
        <dbReference type="Proteomes" id="UP001589788"/>
    </source>
</evidence>
<dbReference type="Gene3D" id="3.40.50.150">
    <property type="entry name" value="Vaccinia Virus protein VP39"/>
    <property type="match status" value="1"/>
</dbReference>
<dbReference type="PANTHER" id="PTHR43464:SF19">
    <property type="entry name" value="UBIQUINONE BIOSYNTHESIS O-METHYLTRANSFERASE, MITOCHONDRIAL"/>
    <property type="match status" value="1"/>
</dbReference>
<name>A0ABV6C070_9ACTN</name>
<dbReference type="Pfam" id="PF13649">
    <property type="entry name" value="Methyltransf_25"/>
    <property type="match status" value="1"/>
</dbReference>
<dbReference type="Proteomes" id="UP001589788">
    <property type="component" value="Unassembled WGS sequence"/>
</dbReference>
<dbReference type="InterPro" id="IPR041698">
    <property type="entry name" value="Methyltransf_25"/>
</dbReference>